<reference evidence="3 4" key="2">
    <citation type="submission" date="2008-11" db="EMBL/GenBank/DDBJ databases">
        <authorList>
            <person name="Fulton L."/>
            <person name="Clifton S."/>
            <person name="Fulton B."/>
            <person name="Xu J."/>
            <person name="Minx P."/>
            <person name="Pepin K.H."/>
            <person name="Johnson M."/>
            <person name="Bhonagiri V."/>
            <person name="Nash W.E."/>
            <person name="Mardis E.R."/>
            <person name="Wilson R.K."/>
        </authorList>
    </citation>
    <scope>NUCLEOTIDE SEQUENCE [LARGE SCALE GENOMIC DNA]</scope>
    <source>
        <strain evidence="3 4">ATCC 43243</strain>
    </source>
</reference>
<keyword evidence="4" id="KW-1185">Reference proteome</keyword>
<keyword evidence="2" id="KW-1133">Transmembrane helix</keyword>
<evidence type="ECO:0000313" key="4">
    <source>
        <dbReference type="Proteomes" id="UP000003136"/>
    </source>
</evidence>
<reference evidence="3 4" key="1">
    <citation type="submission" date="2008-11" db="EMBL/GenBank/DDBJ databases">
        <title>Draft genome sequence of Bacteroides pectinophilus (ATCC 43243).</title>
        <authorList>
            <person name="Sudarsanam P."/>
            <person name="Ley R."/>
            <person name="Guruge J."/>
            <person name="Turnbaugh P.J."/>
            <person name="Mahowald M."/>
            <person name="Liep D."/>
            <person name="Gordon J."/>
        </authorList>
    </citation>
    <scope>NUCLEOTIDE SEQUENCE [LARGE SCALE GENOMIC DNA]</scope>
    <source>
        <strain evidence="3 4">ATCC 43243</strain>
    </source>
</reference>
<evidence type="ECO:0000313" key="3">
    <source>
        <dbReference type="EMBL" id="EEC58533.1"/>
    </source>
</evidence>
<dbReference type="Proteomes" id="UP000003136">
    <property type="component" value="Unassembled WGS sequence"/>
</dbReference>
<comment type="caution">
    <text evidence="3">The sequence shown here is derived from an EMBL/GenBank/DDBJ whole genome shotgun (WGS) entry which is preliminary data.</text>
</comment>
<protein>
    <submittedName>
        <fullName evidence="3">Uncharacterized protein</fullName>
    </submittedName>
</protein>
<dbReference type="STRING" id="483218.BACPEC_00665"/>
<dbReference type="EMBL" id="ABVQ01000034">
    <property type="protein sequence ID" value="EEC58533.1"/>
    <property type="molecule type" value="Genomic_DNA"/>
</dbReference>
<evidence type="ECO:0000256" key="2">
    <source>
        <dbReference type="SAM" id="Phobius"/>
    </source>
</evidence>
<name>B7APQ9_9FIRM</name>
<keyword evidence="2" id="KW-0472">Membrane</keyword>
<accession>B7APQ9</accession>
<dbReference type="AlphaFoldDB" id="B7APQ9"/>
<gene>
    <name evidence="3" type="ORF">BACPEC_00665</name>
</gene>
<evidence type="ECO:0000256" key="1">
    <source>
        <dbReference type="SAM" id="MobiDB-lite"/>
    </source>
</evidence>
<feature type="transmembrane region" description="Helical" evidence="2">
    <location>
        <begin position="134"/>
        <end position="158"/>
    </location>
</feature>
<feature type="transmembrane region" description="Helical" evidence="2">
    <location>
        <begin position="209"/>
        <end position="238"/>
    </location>
</feature>
<proteinExistence type="predicted"/>
<keyword evidence="2" id="KW-0812">Transmembrane</keyword>
<dbReference type="HOGENOM" id="CLU_1052351_0_0_9"/>
<organism evidence="3 4">
    <name type="scientific">[Bacteroides] pectinophilus ATCC 43243</name>
    <dbReference type="NCBI Taxonomy" id="483218"/>
    <lineage>
        <taxon>Bacteria</taxon>
        <taxon>Bacillati</taxon>
        <taxon>Bacillota</taxon>
        <taxon>Clostridia</taxon>
        <taxon>Eubacteriales</taxon>
    </lineage>
</organism>
<dbReference type="eggNOG" id="ENOG5032R1F">
    <property type="taxonomic scope" value="Bacteria"/>
</dbReference>
<feature type="region of interest" description="Disordered" evidence="1">
    <location>
        <begin position="245"/>
        <end position="264"/>
    </location>
</feature>
<sequence>MQTMPAADVKKQCPADGIKGLLAVIVPAFGLVRFWERDAKFFQRLLLLGTQFPVAVLTVKDVPLMNVGRGFVQMKRPINDMDMGTEAAVKFLLKFCDNLKQHFRRDGLLHRADLVERFFRTGLVIFQQVLHSTVAFRVACFLIAGVLGLHMAAVMLVVEHPLNFLKAEIRLFRVLPELMGGKAPVAVPIDILSGPVSVNVFAVLHIEPAVIVTGIVSAMLAGAPIMSCQFQTVFLLPAKMLRGRGGRRSRKSCESLRQVIPSTS</sequence>